<accession>A0ABZ2JUY2</accession>
<reference evidence="1 2" key="1">
    <citation type="submission" date="2021-12" db="EMBL/GenBank/DDBJ databases">
        <title>Discovery of the Pendulisporaceae a myxobacterial family with distinct sporulation behavior and unique specialized metabolism.</title>
        <authorList>
            <person name="Garcia R."/>
            <person name="Popoff A."/>
            <person name="Bader C.D."/>
            <person name="Loehr J."/>
            <person name="Walesch S."/>
            <person name="Walt C."/>
            <person name="Boldt J."/>
            <person name="Bunk B."/>
            <person name="Haeckl F.J.F.P.J."/>
            <person name="Gunesch A.P."/>
            <person name="Birkelbach J."/>
            <person name="Nuebel U."/>
            <person name="Pietschmann T."/>
            <person name="Bach T."/>
            <person name="Mueller R."/>
        </authorList>
    </citation>
    <scope>NUCLEOTIDE SEQUENCE [LARGE SCALE GENOMIC DNA]</scope>
    <source>
        <strain evidence="1 2">MSr12523</strain>
    </source>
</reference>
<proteinExistence type="predicted"/>
<dbReference type="EMBL" id="CP089982">
    <property type="protein sequence ID" value="WXA90273.1"/>
    <property type="molecule type" value="Genomic_DNA"/>
</dbReference>
<evidence type="ECO:0000313" key="2">
    <source>
        <dbReference type="Proteomes" id="UP001379533"/>
    </source>
</evidence>
<name>A0ABZ2JUY2_9BACT</name>
<dbReference type="RefSeq" id="WP_394840886.1">
    <property type="nucleotide sequence ID" value="NZ_CP089982.1"/>
</dbReference>
<keyword evidence="2" id="KW-1185">Reference proteome</keyword>
<gene>
    <name evidence="1" type="ORF">LZC95_27900</name>
</gene>
<evidence type="ECO:0000313" key="1">
    <source>
        <dbReference type="EMBL" id="WXA90273.1"/>
    </source>
</evidence>
<dbReference type="InterPro" id="IPR026337">
    <property type="entry name" value="AKG_HExxH"/>
</dbReference>
<protein>
    <submittedName>
        <fullName evidence="1">HEXXH motif-containing putative peptide modification protein</fullName>
    </submittedName>
</protein>
<dbReference type="Proteomes" id="UP001379533">
    <property type="component" value="Chromosome"/>
</dbReference>
<organism evidence="1 2">
    <name type="scientific">Pendulispora brunnea</name>
    <dbReference type="NCBI Taxonomy" id="2905690"/>
    <lineage>
        <taxon>Bacteria</taxon>
        <taxon>Pseudomonadati</taxon>
        <taxon>Myxococcota</taxon>
        <taxon>Myxococcia</taxon>
        <taxon>Myxococcales</taxon>
        <taxon>Sorangiineae</taxon>
        <taxon>Pendulisporaceae</taxon>
        <taxon>Pendulispora</taxon>
    </lineage>
</organism>
<sequence length="394" mass="44139">MLTPSLPSESRASLDDLAQAERALSTHAEFGDSIQIETRVLARYRFGLEVLAEYLPSLRDSVERVNDAPDEWARHFLYDPGLRLAIENALAMLERKSLRSPDLLEAWLPAAWNAIERDPDRTYSESAFAPSGSVRVGPGKWSWVAPFDQTSDPLLQPLRRNLEAALPTTSTCLATSPWIIQRLDTACSLLGAVLPQLGASTLRHIAAISVIETKAEEGNLLSASGGDVAPSTMVVSPRQLENPWDAAGHLLHEGLHLKLFDVARSHALLRDPDERVEIPWRQVPFTLSRVVFSFHVYVHMLLFKAAVERRGARYFHIYGEPRAHDTRAQAMSVVRNDESARFGRAIDRTRFLYERLSGPWSSHLTRDGLRLVEWLTSSVERIEGSLRPPSGERT</sequence>
<dbReference type="NCBIfam" id="TIGR04267">
    <property type="entry name" value="mod_HExxH"/>
    <property type="match status" value="1"/>
</dbReference>